<feature type="domain" description="HTH tetR-type" evidence="6">
    <location>
        <begin position="11"/>
        <end position="71"/>
    </location>
</feature>
<organism evidence="7 8">
    <name type="scientific">Nocardiopsis flavescens</name>
    <dbReference type="NCBI Taxonomy" id="758803"/>
    <lineage>
        <taxon>Bacteria</taxon>
        <taxon>Bacillati</taxon>
        <taxon>Actinomycetota</taxon>
        <taxon>Actinomycetes</taxon>
        <taxon>Streptosporangiales</taxon>
        <taxon>Nocardiopsidaceae</taxon>
        <taxon>Nocardiopsis</taxon>
    </lineage>
</organism>
<dbReference type="Proteomes" id="UP000184452">
    <property type="component" value="Unassembled WGS sequence"/>
</dbReference>
<evidence type="ECO:0000256" key="5">
    <source>
        <dbReference type="SAM" id="MobiDB-lite"/>
    </source>
</evidence>
<dbReference type="InterPro" id="IPR001647">
    <property type="entry name" value="HTH_TetR"/>
</dbReference>
<dbReference type="RefSeq" id="WP_073381098.1">
    <property type="nucleotide sequence ID" value="NZ_FQZK01000014.1"/>
</dbReference>
<dbReference type="STRING" id="758803.SAMN05421803_1145"/>
<dbReference type="OrthoDB" id="3813186at2"/>
<evidence type="ECO:0000256" key="3">
    <source>
        <dbReference type="ARBA" id="ARBA00023163"/>
    </source>
</evidence>
<sequence>MARLTRVQQQARNRARVLAAAAEEFAERGFHDAKIDRIAARADLTRGAVYSNFPGKRALYFSVLADAAERAAPPGGPGVREPGPAAVLGAFARARLSRVPLTGADDPLGTAAGLTTEVLSDAPVRRLFAQLARVEAVLLALALEALAGDGRRRVRQAQAVLTVLRGAEHTAAAAPGTVDPFTVIRTCEHLAGLDLEDAAPPHLDHVGPAARADGPWAPPEGTDPATGERVDLGADGVVALLGPGRLEAVEDAARAAADTDAVTAVLVTDDPAEHGPLLRAVLADLHRHLAAAFPVRALPRARLVVDADGAVAAAAGAAVAEDTEAAVRVAGGRVLARAAGRGAAHAVAAARAAARP</sequence>
<keyword evidence="1" id="KW-0805">Transcription regulation</keyword>
<dbReference type="SUPFAM" id="SSF46689">
    <property type="entry name" value="Homeodomain-like"/>
    <property type="match status" value="1"/>
</dbReference>
<gene>
    <name evidence="7" type="ORF">SAMN05421803_1145</name>
</gene>
<evidence type="ECO:0000259" key="6">
    <source>
        <dbReference type="PROSITE" id="PS50977"/>
    </source>
</evidence>
<keyword evidence="8" id="KW-1185">Reference proteome</keyword>
<dbReference type="Gene3D" id="1.10.357.10">
    <property type="entry name" value="Tetracycline Repressor, domain 2"/>
    <property type="match status" value="1"/>
</dbReference>
<evidence type="ECO:0000256" key="4">
    <source>
        <dbReference type="PROSITE-ProRule" id="PRU00335"/>
    </source>
</evidence>
<dbReference type="Pfam" id="PF00440">
    <property type="entry name" value="TetR_N"/>
    <property type="match status" value="1"/>
</dbReference>
<dbReference type="PANTHER" id="PTHR30055">
    <property type="entry name" value="HTH-TYPE TRANSCRIPTIONAL REGULATOR RUTR"/>
    <property type="match status" value="1"/>
</dbReference>
<evidence type="ECO:0000256" key="2">
    <source>
        <dbReference type="ARBA" id="ARBA00023125"/>
    </source>
</evidence>
<dbReference type="InterPro" id="IPR050109">
    <property type="entry name" value="HTH-type_TetR-like_transc_reg"/>
</dbReference>
<dbReference type="GO" id="GO:0003700">
    <property type="term" value="F:DNA-binding transcription factor activity"/>
    <property type="evidence" value="ECO:0007669"/>
    <property type="project" value="TreeGrafter"/>
</dbReference>
<dbReference type="EMBL" id="FQZK01000014">
    <property type="protein sequence ID" value="SHK12442.1"/>
    <property type="molecule type" value="Genomic_DNA"/>
</dbReference>
<keyword evidence="2 4" id="KW-0238">DNA-binding</keyword>
<evidence type="ECO:0000313" key="8">
    <source>
        <dbReference type="Proteomes" id="UP000184452"/>
    </source>
</evidence>
<feature type="DNA-binding region" description="H-T-H motif" evidence="4">
    <location>
        <begin position="34"/>
        <end position="53"/>
    </location>
</feature>
<accession>A0A1M6PX10</accession>
<feature type="region of interest" description="Disordered" evidence="5">
    <location>
        <begin position="204"/>
        <end position="226"/>
    </location>
</feature>
<reference evidence="7 8" key="1">
    <citation type="submission" date="2016-11" db="EMBL/GenBank/DDBJ databases">
        <authorList>
            <person name="Jaros S."/>
            <person name="Januszkiewicz K."/>
            <person name="Wedrychowicz H."/>
        </authorList>
    </citation>
    <scope>NUCLEOTIDE SEQUENCE [LARGE SCALE GENOMIC DNA]</scope>
    <source>
        <strain evidence="7 8">CGMCC 4.5723</strain>
    </source>
</reference>
<dbReference type="PANTHER" id="PTHR30055:SF234">
    <property type="entry name" value="HTH-TYPE TRANSCRIPTIONAL REGULATOR BETI"/>
    <property type="match status" value="1"/>
</dbReference>
<dbReference type="PRINTS" id="PR00455">
    <property type="entry name" value="HTHTETR"/>
</dbReference>
<name>A0A1M6PX10_9ACTN</name>
<evidence type="ECO:0000313" key="7">
    <source>
        <dbReference type="EMBL" id="SHK12442.1"/>
    </source>
</evidence>
<dbReference type="PROSITE" id="PS50977">
    <property type="entry name" value="HTH_TETR_2"/>
    <property type="match status" value="1"/>
</dbReference>
<protein>
    <submittedName>
        <fullName evidence="7">DNA-binding transcriptional regulator, AcrR family</fullName>
    </submittedName>
</protein>
<dbReference type="InterPro" id="IPR009057">
    <property type="entry name" value="Homeodomain-like_sf"/>
</dbReference>
<keyword evidence="3" id="KW-0804">Transcription</keyword>
<dbReference type="GO" id="GO:0000976">
    <property type="term" value="F:transcription cis-regulatory region binding"/>
    <property type="evidence" value="ECO:0007669"/>
    <property type="project" value="TreeGrafter"/>
</dbReference>
<dbReference type="AlphaFoldDB" id="A0A1M6PX10"/>
<evidence type="ECO:0000256" key="1">
    <source>
        <dbReference type="ARBA" id="ARBA00023015"/>
    </source>
</evidence>
<proteinExistence type="predicted"/>